<proteinExistence type="predicted"/>
<organism evidence="1">
    <name type="scientific">Rhizophora mucronata</name>
    <name type="common">Asiatic mangrove</name>
    <dbReference type="NCBI Taxonomy" id="61149"/>
    <lineage>
        <taxon>Eukaryota</taxon>
        <taxon>Viridiplantae</taxon>
        <taxon>Streptophyta</taxon>
        <taxon>Embryophyta</taxon>
        <taxon>Tracheophyta</taxon>
        <taxon>Spermatophyta</taxon>
        <taxon>Magnoliopsida</taxon>
        <taxon>eudicotyledons</taxon>
        <taxon>Gunneridae</taxon>
        <taxon>Pentapetalae</taxon>
        <taxon>rosids</taxon>
        <taxon>fabids</taxon>
        <taxon>Malpighiales</taxon>
        <taxon>Rhizophoraceae</taxon>
        <taxon>Rhizophora</taxon>
    </lineage>
</organism>
<evidence type="ECO:0000313" key="1">
    <source>
        <dbReference type="EMBL" id="MBX53043.1"/>
    </source>
</evidence>
<reference evidence="1" key="1">
    <citation type="submission" date="2018-02" db="EMBL/GenBank/DDBJ databases">
        <title>Rhizophora mucronata_Transcriptome.</title>
        <authorList>
            <person name="Meera S.P."/>
            <person name="Sreeshan A."/>
            <person name="Augustine A."/>
        </authorList>
    </citation>
    <scope>NUCLEOTIDE SEQUENCE</scope>
    <source>
        <tissue evidence="1">Leaf</tissue>
    </source>
</reference>
<name>A0A2P2PE79_RHIMU</name>
<accession>A0A2P2PE79</accession>
<dbReference type="AlphaFoldDB" id="A0A2P2PE79"/>
<protein>
    <submittedName>
        <fullName evidence="1">Uncharacterized protein</fullName>
    </submittedName>
</protein>
<sequence length="30" mass="3472">MLKFKTINQSLLLLNLKSSSLEIQDCFDQT</sequence>
<dbReference type="EMBL" id="GGEC01072559">
    <property type="protein sequence ID" value="MBX53043.1"/>
    <property type="molecule type" value="Transcribed_RNA"/>
</dbReference>